<evidence type="ECO:0000313" key="2">
    <source>
        <dbReference type="Proteomes" id="UP000235220"/>
    </source>
</evidence>
<feature type="compositionally biased region" description="Acidic residues" evidence="1">
    <location>
        <begin position="394"/>
        <end position="407"/>
    </location>
</feature>
<dbReference type="Pfam" id="PF15264">
    <property type="entry name" value="TSSC4"/>
    <property type="match status" value="1"/>
</dbReference>
<dbReference type="PANTHER" id="PTHR13445">
    <property type="entry name" value="TUMOR SUPPRESSING SUBTRANSFERABLE CANDIDATE 4 TSSC4"/>
    <property type="match status" value="1"/>
</dbReference>
<dbReference type="GeneID" id="109006727"/>
<dbReference type="FunCoup" id="A0A2I4GCR9">
    <property type="interactions" value="484"/>
</dbReference>
<organism evidence="2 3">
    <name type="scientific">Juglans regia</name>
    <name type="common">English walnut</name>
    <dbReference type="NCBI Taxonomy" id="51240"/>
    <lineage>
        <taxon>Eukaryota</taxon>
        <taxon>Viridiplantae</taxon>
        <taxon>Streptophyta</taxon>
        <taxon>Embryophyta</taxon>
        <taxon>Tracheophyta</taxon>
        <taxon>Spermatophyta</taxon>
        <taxon>Magnoliopsida</taxon>
        <taxon>eudicotyledons</taxon>
        <taxon>Gunneridae</taxon>
        <taxon>Pentapetalae</taxon>
        <taxon>rosids</taxon>
        <taxon>fabids</taxon>
        <taxon>Fagales</taxon>
        <taxon>Juglandaceae</taxon>
        <taxon>Juglans</taxon>
    </lineage>
</organism>
<feature type="compositionally biased region" description="Basic and acidic residues" evidence="1">
    <location>
        <begin position="102"/>
        <end position="111"/>
    </location>
</feature>
<feature type="compositionally biased region" description="Basic and acidic residues" evidence="1">
    <location>
        <begin position="201"/>
        <end position="222"/>
    </location>
</feature>
<reference evidence="3" key="1">
    <citation type="submission" date="2025-08" db="UniProtKB">
        <authorList>
            <consortium name="RefSeq"/>
        </authorList>
    </citation>
    <scope>IDENTIFICATION</scope>
    <source>
        <tissue evidence="3">Leaves</tissue>
    </source>
</reference>
<sequence length="435" mass="48675">MASSESMDMDDSFRLRVEKVFGSLASSKPSALQSSIWSITDDEVERREWRRGTDTSDRDDTPCAASFDDFAKEKRASRRKFRRGLEEDPDDLNDHEDDGDEKPDRSFRGGDEESEEWEIRSSIGLDPTLDNEEEEDEYDKVATGRENVGERLFMGDIAHHGSYLNSHNVLHTSLRGTSKDSRANHLAARIRLKEDEAEAEAQKYKSSDTYDSEVKEQHDEASKGCSQLRSILKRKENNTVSKSQKRVRFDPGCKYDSGEVLERSVSVLSTKATVSDDGILRAQNKSGVPDFLLNPSKYTRYSFDSKSSIDEESNAQACMEFFKLVNKLEPSKSGLETADSSADLPKSVTFIPKKKVIDAKAVSDSGVLKQNKEEDHEKSLHGAGFPVGIAAGEAQDEVSAMEEDESETNAADRSVSFVKPGRRYRTKSMSDDHDS</sequence>
<dbReference type="KEGG" id="jre:109006727"/>
<protein>
    <submittedName>
        <fullName evidence="3">Uncharacterized protein LOC109006727</fullName>
    </submittedName>
</protein>
<feature type="region of interest" description="Disordered" evidence="1">
    <location>
        <begin position="42"/>
        <end position="144"/>
    </location>
</feature>
<feature type="region of interest" description="Disordered" evidence="1">
    <location>
        <begin position="363"/>
        <end position="435"/>
    </location>
</feature>
<dbReference type="OrthoDB" id="1906282at2759"/>
<name>A0A2I4GCR9_JUGRE</name>
<evidence type="ECO:0000256" key="1">
    <source>
        <dbReference type="SAM" id="MobiDB-lite"/>
    </source>
</evidence>
<feature type="compositionally biased region" description="Basic and acidic residues" evidence="1">
    <location>
        <begin position="44"/>
        <end position="61"/>
    </location>
</feature>
<accession>A0A2I4GCR9</accession>
<feature type="region of interest" description="Disordered" evidence="1">
    <location>
        <begin position="201"/>
        <end position="225"/>
    </location>
</feature>
<feature type="compositionally biased region" description="Acidic residues" evidence="1">
    <location>
        <begin position="87"/>
        <end position="101"/>
    </location>
</feature>
<keyword evidence="2" id="KW-1185">Reference proteome</keyword>
<dbReference type="Proteomes" id="UP000235220">
    <property type="component" value="Chromosome 16"/>
</dbReference>
<gene>
    <name evidence="3" type="primary">LOC109006727</name>
</gene>
<dbReference type="Gramene" id="Jr16_14790_p1">
    <property type="protein sequence ID" value="cds.Jr16_14790_p1"/>
    <property type="gene ID" value="Jr16_14790"/>
</dbReference>
<proteinExistence type="predicted"/>
<dbReference type="RefSeq" id="XP_018841650.2">
    <property type="nucleotide sequence ID" value="XM_018986105.2"/>
</dbReference>
<dbReference type="PANTHER" id="PTHR13445:SF5">
    <property type="entry name" value="PROTEIN TSSC4"/>
    <property type="match status" value="1"/>
</dbReference>
<feature type="compositionally biased region" description="Acidic residues" evidence="1">
    <location>
        <begin position="129"/>
        <end position="138"/>
    </location>
</feature>
<dbReference type="AlphaFoldDB" id="A0A2I4GCR9"/>
<feature type="compositionally biased region" description="Basic and acidic residues" evidence="1">
    <location>
        <begin position="370"/>
        <end position="380"/>
    </location>
</feature>
<evidence type="ECO:0000313" key="3">
    <source>
        <dbReference type="RefSeq" id="XP_018841650.2"/>
    </source>
</evidence>
<dbReference type="InterPro" id="IPR029338">
    <property type="entry name" value="TSSC4"/>
</dbReference>
<dbReference type="STRING" id="51240.A0A2I4GCR9"/>